<evidence type="ECO:0000256" key="7">
    <source>
        <dbReference type="ARBA" id="ARBA00022475"/>
    </source>
</evidence>
<dbReference type="NCBIfam" id="TIGR00797">
    <property type="entry name" value="matE"/>
    <property type="match status" value="1"/>
</dbReference>
<dbReference type="AlphaFoldDB" id="A0A1I0BLR5"/>
<feature type="transmembrane region" description="Helical" evidence="13">
    <location>
        <begin position="359"/>
        <end position="378"/>
    </location>
</feature>
<feature type="transmembrane region" description="Helical" evidence="13">
    <location>
        <begin position="236"/>
        <end position="261"/>
    </location>
</feature>
<dbReference type="PANTHER" id="PTHR43298:SF2">
    <property type="entry name" value="FMN_FAD EXPORTER YEEO-RELATED"/>
    <property type="match status" value="1"/>
</dbReference>
<accession>A0A1I0BLR5</accession>
<keyword evidence="11 13" id="KW-0472">Membrane</keyword>
<keyword evidence="5" id="KW-0813">Transport</keyword>
<keyword evidence="8 13" id="KW-0812">Transmembrane</keyword>
<dbReference type="STRING" id="29364.SAMN04487772_1089"/>
<keyword evidence="9 13" id="KW-1133">Transmembrane helix</keyword>
<dbReference type="PIRSF" id="PIRSF006603">
    <property type="entry name" value="DinF"/>
    <property type="match status" value="1"/>
</dbReference>
<organism evidence="14 15">
    <name type="scientific">[Clostridium] polysaccharolyticum</name>
    <dbReference type="NCBI Taxonomy" id="29364"/>
    <lineage>
        <taxon>Bacteria</taxon>
        <taxon>Bacillati</taxon>
        <taxon>Bacillota</taxon>
        <taxon>Clostridia</taxon>
        <taxon>Lachnospirales</taxon>
        <taxon>Lachnospiraceae</taxon>
    </lineage>
</organism>
<dbReference type="InterPro" id="IPR050222">
    <property type="entry name" value="MATE_MdtK"/>
</dbReference>
<evidence type="ECO:0000256" key="9">
    <source>
        <dbReference type="ARBA" id="ARBA00022989"/>
    </source>
</evidence>
<evidence type="ECO:0000256" key="5">
    <source>
        <dbReference type="ARBA" id="ARBA00022448"/>
    </source>
</evidence>
<dbReference type="CDD" id="cd13138">
    <property type="entry name" value="MATE_yoeA_like"/>
    <property type="match status" value="1"/>
</dbReference>
<evidence type="ECO:0000256" key="8">
    <source>
        <dbReference type="ARBA" id="ARBA00022692"/>
    </source>
</evidence>
<dbReference type="EMBL" id="FOHN01000008">
    <property type="protein sequence ID" value="SET07937.1"/>
    <property type="molecule type" value="Genomic_DNA"/>
</dbReference>
<feature type="transmembrane region" description="Helical" evidence="13">
    <location>
        <begin position="164"/>
        <end position="185"/>
    </location>
</feature>
<comment type="function">
    <text evidence="1">Multidrug efflux pump.</text>
</comment>
<evidence type="ECO:0000256" key="13">
    <source>
        <dbReference type="SAM" id="Phobius"/>
    </source>
</evidence>
<dbReference type="PANTHER" id="PTHR43298">
    <property type="entry name" value="MULTIDRUG RESISTANCE PROTEIN NORM-RELATED"/>
    <property type="match status" value="1"/>
</dbReference>
<feature type="transmembrane region" description="Helical" evidence="13">
    <location>
        <begin position="319"/>
        <end position="339"/>
    </location>
</feature>
<feature type="transmembrane region" description="Helical" evidence="13">
    <location>
        <begin position="57"/>
        <end position="77"/>
    </location>
</feature>
<gene>
    <name evidence="14" type="ORF">SAMN04487772_1089</name>
</gene>
<proteinExistence type="inferred from homology"/>
<keyword evidence="6" id="KW-0050">Antiport</keyword>
<sequence length="449" mass="48928">MQTNNMTQGTPAKLLTAFALPILAGSLVQQAYTLVDSFVLGKFVNTEALTAVSCTSWIYWLIINIFTGFTQGFSIIISQQYGAGENKKMKKSIAMSSVLSILLTVIITTAALLCIKKLLVLLRTPDNVISMSALYLYIVTSGVFITMLYNLLSSFLRAIGDTTTSFIALIISSVFNIVLDAIFVVKLNLGVAGVAAATLISQIISCIICFAKIKRLEIFHLNSEDWRFHLQTSWKLFKVGIPLATQNIVISIGGLIMQGIINSYGYVFTTAVSLTGKLINLIQQTGVSFSVALGTYVAQNLGANKTQRLKQGVNVCLKMNILFAVTSGLLFILIGKPVLRLFLNSKGQAASLNPKIIHTAYYYLVIQCIFLFVVYMLYTYRAALLGSGQTFIPMVSGIAELLIRLAAASLLPILIGKQGVLFADVIAWFGAGGLLMFTYYSKTLSKIKL</sequence>
<reference evidence="14 15" key="1">
    <citation type="submission" date="2016-10" db="EMBL/GenBank/DDBJ databases">
        <authorList>
            <person name="de Groot N.N."/>
        </authorList>
    </citation>
    <scope>NUCLEOTIDE SEQUENCE [LARGE SCALE GENOMIC DNA]</scope>
    <source>
        <strain evidence="14 15">DSM 1801</strain>
    </source>
</reference>
<feature type="transmembrane region" description="Helical" evidence="13">
    <location>
        <begin position="421"/>
        <end position="440"/>
    </location>
</feature>
<dbReference type="GO" id="GO:0006811">
    <property type="term" value="P:monoatomic ion transport"/>
    <property type="evidence" value="ECO:0007669"/>
    <property type="project" value="UniProtKB-KW"/>
</dbReference>
<protein>
    <recommendedName>
        <fullName evidence="4">Probable multidrug resistance protein NorM</fullName>
    </recommendedName>
    <alternativeName>
        <fullName evidence="12">Multidrug-efflux transporter</fullName>
    </alternativeName>
</protein>
<evidence type="ECO:0000313" key="14">
    <source>
        <dbReference type="EMBL" id="SET07937.1"/>
    </source>
</evidence>
<evidence type="ECO:0000313" key="15">
    <source>
        <dbReference type="Proteomes" id="UP000199800"/>
    </source>
</evidence>
<feature type="transmembrane region" description="Helical" evidence="13">
    <location>
        <begin position="390"/>
        <end position="415"/>
    </location>
</feature>
<dbReference type="GO" id="GO:0005886">
    <property type="term" value="C:plasma membrane"/>
    <property type="evidence" value="ECO:0007669"/>
    <property type="project" value="UniProtKB-SubCell"/>
</dbReference>
<evidence type="ECO:0000256" key="10">
    <source>
        <dbReference type="ARBA" id="ARBA00023065"/>
    </source>
</evidence>
<keyword evidence="15" id="KW-1185">Reference proteome</keyword>
<dbReference type="OrthoDB" id="9776324at2"/>
<feature type="transmembrane region" description="Helical" evidence="13">
    <location>
        <begin position="98"/>
        <end position="122"/>
    </location>
</feature>
<dbReference type="GO" id="GO:0015297">
    <property type="term" value="F:antiporter activity"/>
    <property type="evidence" value="ECO:0007669"/>
    <property type="project" value="UniProtKB-KW"/>
</dbReference>
<dbReference type="InterPro" id="IPR002528">
    <property type="entry name" value="MATE_fam"/>
</dbReference>
<feature type="transmembrane region" description="Helical" evidence="13">
    <location>
        <begin position="191"/>
        <end position="211"/>
    </location>
</feature>
<evidence type="ECO:0000256" key="4">
    <source>
        <dbReference type="ARBA" id="ARBA00020268"/>
    </source>
</evidence>
<evidence type="ECO:0000256" key="1">
    <source>
        <dbReference type="ARBA" id="ARBA00003408"/>
    </source>
</evidence>
<keyword evidence="7" id="KW-1003">Cell membrane</keyword>
<comment type="subcellular location">
    <subcellularLocation>
        <location evidence="2">Cell membrane</location>
        <topology evidence="2">Multi-pass membrane protein</topology>
    </subcellularLocation>
</comment>
<feature type="transmembrane region" description="Helical" evidence="13">
    <location>
        <begin position="134"/>
        <end position="152"/>
    </location>
</feature>
<dbReference type="GO" id="GO:0042910">
    <property type="term" value="F:xenobiotic transmembrane transporter activity"/>
    <property type="evidence" value="ECO:0007669"/>
    <property type="project" value="InterPro"/>
</dbReference>
<dbReference type="Pfam" id="PF01554">
    <property type="entry name" value="MatE"/>
    <property type="match status" value="2"/>
</dbReference>
<evidence type="ECO:0000256" key="3">
    <source>
        <dbReference type="ARBA" id="ARBA00010199"/>
    </source>
</evidence>
<evidence type="ECO:0000256" key="11">
    <source>
        <dbReference type="ARBA" id="ARBA00023136"/>
    </source>
</evidence>
<name>A0A1I0BLR5_9FIRM</name>
<evidence type="ECO:0000256" key="2">
    <source>
        <dbReference type="ARBA" id="ARBA00004651"/>
    </source>
</evidence>
<feature type="transmembrane region" description="Helical" evidence="13">
    <location>
        <begin position="281"/>
        <end position="298"/>
    </location>
</feature>
<comment type="similarity">
    <text evidence="3">Belongs to the multi antimicrobial extrusion (MATE) (TC 2.A.66.1) family.</text>
</comment>
<dbReference type="Proteomes" id="UP000199800">
    <property type="component" value="Unassembled WGS sequence"/>
</dbReference>
<dbReference type="RefSeq" id="WP_092477490.1">
    <property type="nucleotide sequence ID" value="NZ_FOHN01000008.1"/>
</dbReference>
<evidence type="ECO:0000256" key="6">
    <source>
        <dbReference type="ARBA" id="ARBA00022449"/>
    </source>
</evidence>
<keyword evidence="10" id="KW-0406">Ion transport</keyword>
<dbReference type="InterPro" id="IPR048279">
    <property type="entry name" value="MdtK-like"/>
</dbReference>
<evidence type="ECO:0000256" key="12">
    <source>
        <dbReference type="ARBA" id="ARBA00031636"/>
    </source>
</evidence>